<evidence type="ECO:0000313" key="10">
    <source>
        <dbReference type="Proteomes" id="UP000623269"/>
    </source>
</evidence>
<comment type="caution">
    <text evidence="9">The sequence shown here is derived from an EMBL/GenBank/DDBJ whole genome shotgun (WGS) entry which is preliminary data.</text>
</comment>
<feature type="transmembrane region" description="Helical" evidence="6">
    <location>
        <begin position="50"/>
        <end position="71"/>
    </location>
</feature>
<dbReference type="RefSeq" id="WP_197659618.1">
    <property type="nucleotide sequence ID" value="NZ_JAEAGR010000001.1"/>
</dbReference>
<comment type="subcellular location">
    <subcellularLocation>
        <location evidence="1">Cell inner membrane</location>
        <topology evidence="1">Multi-pass membrane protein</topology>
    </subcellularLocation>
</comment>
<dbReference type="PANTHER" id="PTHR32089">
    <property type="entry name" value="METHYL-ACCEPTING CHEMOTAXIS PROTEIN MCPB"/>
    <property type="match status" value="1"/>
</dbReference>
<dbReference type="AlphaFoldDB" id="A0A8J7H083"/>
<keyword evidence="6" id="KW-1133">Transmembrane helix</keyword>
<dbReference type="GO" id="GO:0005886">
    <property type="term" value="C:plasma membrane"/>
    <property type="evidence" value="ECO:0007669"/>
    <property type="project" value="UniProtKB-SubCell"/>
</dbReference>
<evidence type="ECO:0000256" key="4">
    <source>
        <dbReference type="PROSITE-ProRule" id="PRU00284"/>
    </source>
</evidence>
<dbReference type="Pfam" id="PF00015">
    <property type="entry name" value="MCPsignal"/>
    <property type="match status" value="1"/>
</dbReference>
<dbReference type="InterPro" id="IPR028082">
    <property type="entry name" value="Peripla_BP_I"/>
</dbReference>
<keyword evidence="2" id="KW-0997">Cell inner membrane</keyword>
<dbReference type="SUPFAM" id="SSF53822">
    <property type="entry name" value="Periplasmic binding protein-like I"/>
    <property type="match status" value="1"/>
</dbReference>
<keyword evidence="5" id="KW-0175">Coiled coil</keyword>
<evidence type="ECO:0000256" key="5">
    <source>
        <dbReference type="SAM" id="Coils"/>
    </source>
</evidence>
<evidence type="ECO:0000256" key="6">
    <source>
        <dbReference type="SAM" id="Phobius"/>
    </source>
</evidence>
<organism evidence="9 10">
    <name type="scientific">Mobilitalea sibirica</name>
    <dbReference type="NCBI Taxonomy" id="1462919"/>
    <lineage>
        <taxon>Bacteria</taxon>
        <taxon>Bacillati</taxon>
        <taxon>Bacillota</taxon>
        <taxon>Clostridia</taxon>
        <taxon>Lachnospirales</taxon>
        <taxon>Lachnospiraceae</taxon>
        <taxon>Mobilitalea</taxon>
    </lineage>
</organism>
<dbReference type="PROSITE" id="PS50111">
    <property type="entry name" value="CHEMOTAXIS_TRANSDUC_2"/>
    <property type="match status" value="1"/>
</dbReference>
<feature type="domain" description="Methyl-accepting transducer" evidence="7">
    <location>
        <begin position="139"/>
        <end position="403"/>
    </location>
</feature>
<evidence type="ECO:0000259" key="7">
    <source>
        <dbReference type="PROSITE" id="PS50111"/>
    </source>
</evidence>
<dbReference type="Pfam" id="PF13407">
    <property type="entry name" value="Peripla_BP_4"/>
    <property type="match status" value="1"/>
</dbReference>
<dbReference type="Gene3D" id="1.10.287.950">
    <property type="entry name" value="Methyl-accepting chemotaxis protein"/>
    <property type="match status" value="1"/>
</dbReference>
<keyword evidence="10" id="KW-1185">Reference proteome</keyword>
<dbReference type="InterPro" id="IPR004089">
    <property type="entry name" value="MCPsignal_dom"/>
</dbReference>
<feature type="domain" description="T-SNARE coiled-coil homology" evidence="8">
    <location>
        <begin position="179"/>
        <end position="241"/>
    </location>
</feature>
<proteinExistence type="predicted"/>
<dbReference type="SUPFAM" id="SSF58104">
    <property type="entry name" value="Methyl-accepting chemotaxis protein (MCP) signaling domain"/>
    <property type="match status" value="1"/>
</dbReference>
<gene>
    <name evidence="9" type="ORF">I5677_00610</name>
</gene>
<evidence type="ECO:0000259" key="8">
    <source>
        <dbReference type="PROSITE" id="PS50192"/>
    </source>
</evidence>
<dbReference type="Proteomes" id="UP000623269">
    <property type="component" value="Unassembled WGS sequence"/>
</dbReference>
<evidence type="ECO:0000256" key="3">
    <source>
        <dbReference type="ARBA" id="ARBA00023224"/>
    </source>
</evidence>
<dbReference type="EMBL" id="JAEAGR010000001">
    <property type="protein sequence ID" value="MBH1939388.1"/>
    <property type="molecule type" value="Genomic_DNA"/>
</dbReference>
<keyword evidence="6" id="KW-0812">Transmembrane</keyword>
<feature type="transmembrane region" description="Helical" evidence="6">
    <location>
        <begin position="17"/>
        <end position="38"/>
    </location>
</feature>
<dbReference type="InterPro" id="IPR025997">
    <property type="entry name" value="SBP_2_dom"/>
</dbReference>
<evidence type="ECO:0000256" key="2">
    <source>
        <dbReference type="ARBA" id="ARBA00022519"/>
    </source>
</evidence>
<protein>
    <submittedName>
        <fullName evidence="9">Substrate-binding domain-containing protein</fullName>
    </submittedName>
</protein>
<dbReference type="SMART" id="SM00283">
    <property type="entry name" value="MA"/>
    <property type="match status" value="1"/>
</dbReference>
<dbReference type="GO" id="GO:0007165">
    <property type="term" value="P:signal transduction"/>
    <property type="evidence" value="ECO:0007669"/>
    <property type="project" value="UniProtKB-KW"/>
</dbReference>
<dbReference type="PANTHER" id="PTHR32089:SF112">
    <property type="entry name" value="LYSOZYME-LIKE PROTEIN-RELATED"/>
    <property type="match status" value="1"/>
</dbReference>
<keyword evidence="6" id="KW-0472">Membrane</keyword>
<keyword evidence="3 4" id="KW-0807">Transducer</keyword>
<name>A0A8J7H083_9FIRM</name>
<feature type="coiled-coil region" evidence="5">
    <location>
        <begin position="374"/>
        <end position="419"/>
    </location>
</feature>
<evidence type="ECO:0000313" key="9">
    <source>
        <dbReference type="EMBL" id="MBH1939388.1"/>
    </source>
</evidence>
<accession>A0A8J7H083</accession>
<dbReference type="PROSITE" id="PS50192">
    <property type="entry name" value="T_SNARE"/>
    <property type="match status" value="1"/>
</dbReference>
<dbReference type="Gene3D" id="3.40.50.2300">
    <property type="match status" value="2"/>
</dbReference>
<reference evidence="9" key="1">
    <citation type="submission" date="2020-12" db="EMBL/GenBank/DDBJ databases">
        <title>M. sibirica DSM 26468T genome.</title>
        <authorList>
            <person name="Thieme N."/>
            <person name="Rettenmaier R."/>
            <person name="Zverlov V."/>
            <person name="Liebl W."/>
        </authorList>
    </citation>
    <scope>NUCLEOTIDE SEQUENCE</scope>
    <source>
        <strain evidence="9">DSM 26468</strain>
    </source>
</reference>
<dbReference type="InterPro" id="IPR000727">
    <property type="entry name" value="T_SNARE_dom"/>
</dbReference>
<sequence length="716" mass="79766">MSEQQNSKVKNRNNTRFLILTLAFLILVLMVALSLLFLSDREGVKDYIQYGFIVIIVLFALELILLLRFFASITLVDKNANLLSQGKLNISDINADKTKGLESLTIAFNEMKRNLLSFIESTKSNVIILSDAVDKVTKSLDMSYKGNEQIASNMNIVAEKAQDQLKIVKDTLDRIQEVSQRTNSITTSLANIEGFVENTVNMAENGSEHLDKYNEQMDVISTNLSDTSTFIDTLNSHLKEIDQVGGLIINITEQLKLLSLNSAVEAARAGEAGKGFVVVAQEMNKLSSQTRDSIGQINKLLSNILNSNEKVSESIDSCVESFNISKEIFNSVKDSFYTINKNANILNEDMKKVYEESRLINENTKGINEKGLILHDASNEISSITQDVAAVTEEELAENEEINNQALSLQNMLSSIENLLMRFKTSIVPVDQVSPKRLKIVMLSPLDHPFWHGVRQGALYAKNELKTKNVEVEYIGFEHVDDRFNQTLAERIKEGCDGIVVPGFIQDIENHVANANRKNIPVMAFNCDFVEGTKRLSYFGPDIHAAGLMAGELVVKALDGEGEYALIRGGLGTSINKIRRDALIEVTKKKKKIKLVEEIEAEINDNIVYKKTKESLMKYPNLRALVVVTGGITGAAKAIEELGRIGKTVLICFDYDQKVMELIKQGICYAAMGQDPFGQGHDPIISLYNYIMANETPDSISYTRTEVIDIRSITES</sequence>
<evidence type="ECO:0000256" key="1">
    <source>
        <dbReference type="ARBA" id="ARBA00004429"/>
    </source>
</evidence>
<keyword evidence="2" id="KW-1003">Cell membrane</keyword>
<dbReference type="CDD" id="cd01536">
    <property type="entry name" value="PBP1_ABC_sugar_binding-like"/>
    <property type="match status" value="1"/>
</dbReference>